<evidence type="ECO:0000256" key="1">
    <source>
        <dbReference type="SAM" id="SignalP"/>
    </source>
</evidence>
<feature type="signal peptide" evidence="1">
    <location>
        <begin position="1"/>
        <end position="24"/>
    </location>
</feature>
<dbReference type="EMBL" id="VJWA01000001">
    <property type="protein sequence ID" value="TRW17240.1"/>
    <property type="molecule type" value="Genomic_DNA"/>
</dbReference>
<dbReference type="AlphaFoldDB" id="A0A552UG91"/>
<organism evidence="3 4">
    <name type="scientific">Glacieibacterium frigidum</name>
    <dbReference type="NCBI Taxonomy" id="2593303"/>
    <lineage>
        <taxon>Bacteria</taxon>
        <taxon>Pseudomonadati</taxon>
        <taxon>Pseudomonadota</taxon>
        <taxon>Alphaproteobacteria</taxon>
        <taxon>Sphingomonadales</taxon>
        <taxon>Sphingosinicellaceae</taxon>
        <taxon>Glacieibacterium</taxon>
    </lineage>
</organism>
<evidence type="ECO:0000313" key="4">
    <source>
        <dbReference type="Proteomes" id="UP000317894"/>
    </source>
</evidence>
<feature type="chain" id="PRO_5022153568" evidence="1">
    <location>
        <begin position="25"/>
        <end position="222"/>
    </location>
</feature>
<dbReference type="OrthoDB" id="7874461at2"/>
<keyword evidence="4" id="KW-1185">Reference proteome</keyword>
<comment type="caution">
    <text evidence="3">The sequence shown here is derived from an EMBL/GenBank/DDBJ whole genome shotgun (WGS) entry which is preliminary data.</text>
</comment>
<evidence type="ECO:0000259" key="2">
    <source>
        <dbReference type="Pfam" id="PF07589"/>
    </source>
</evidence>
<dbReference type="NCBIfam" id="NF035944">
    <property type="entry name" value="PEPxxWA-CTERM"/>
    <property type="match status" value="1"/>
</dbReference>
<dbReference type="NCBIfam" id="TIGR02595">
    <property type="entry name" value="PEP_CTERM"/>
    <property type="match status" value="1"/>
</dbReference>
<name>A0A552UG91_9SPHN</name>
<accession>A0A552UG91</accession>
<sequence>MMIISKFAPLALAMSLAFGSAAQAAITVYTDAAAFLAAVDNFGVDDFNDLAVSSTPGPLSRSAGTYGYTATVGSESTNFFPGSDDGTDIFLSTNNRFDTVVLDGFAPGIQAAGGFFFGSDINGFTTAATSITILATDSSGTVTEIALNPTTSTFRGFITDSTLVSLSFLIGDEIGVWPSLDNLHLGVVADGPVVPEPATWALMIAGFGMVGAAMRRRAVLTA</sequence>
<dbReference type="Pfam" id="PF07589">
    <property type="entry name" value="PEP-CTERM"/>
    <property type="match status" value="1"/>
</dbReference>
<gene>
    <name evidence="3" type="ORF">FMM06_03350</name>
</gene>
<dbReference type="Proteomes" id="UP000317894">
    <property type="component" value="Unassembled WGS sequence"/>
</dbReference>
<reference evidence="3 4" key="1">
    <citation type="submission" date="2019-07" db="EMBL/GenBank/DDBJ databases">
        <title>Novel species isolated from glacier.</title>
        <authorList>
            <person name="Liu Q."/>
            <person name="Xin Y.-H."/>
        </authorList>
    </citation>
    <scope>NUCLEOTIDE SEQUENCE [LARGE SCALE GENOMIC DNA]</scope>
    <source>
        <strain evidence="3 4">LB1R16</strain>
    </source>
</reference>
<feature type="domain" description="Ice-binding protein C-terminal" evidence="2">
    <location>
        <begin position="194"/>
        <end position="217"/>
    </location>
</feature>
<keyword evidence="1" id="KW-0732">Signal</keyword>
<evidence type="ECO:0000313" key="3">
    <source>
        <dbReference type="EMBL" id="TRW17240.1"/>
    </source>
</evidence>
<proteinExistence type="predicted"/>
<dbReference type="InterPro" id="IPR013424">
    <property type="entry name" value="Ice-binding_C"/>
</dbReference>
<protein>
    <submittedName>
        <fullName evidence="3">PEP-CTERM sorting domain-containing protein</fullName>
    </submittedName>
</protein>